<evidence type="ECO:0000313" key="3">
    <source>
        <dbReference type="Proteomes" id="UP000464577"/>
    </source>
</evidence>
<feature type="chain" id="PRO_5026708619" description="PKD domain-containing protein" evidence="1">
    <location>
        <begin position="24"/>
        <end position="726"/>
    </location>
</feature>
<feature type="signal peptide" evidence="1">
    <location>
        <begin position="1"/>
        <end position="23"/>
    </location>
</feature>
<evidence type="ECO:0008006" key="4">
    <source>
        <dbReference type="Google" id="ProtNLM"/>
    </source>
</evidence>
<reference evidence="2 3" key="1">
    <citation type="submission" date="2019-11" db="EMBL/GenBank/DDBJ databases">
        <title>Spirosoma endbachense sp. nov., isolated from a natural salt meadow.</title>
        <authorList>
            <person name="Rojas J."/>
            <person name="Ambika Manirajan B."/>
            <person name="Ratering S."/>
            <person name="Suarez C."/>
            <person name="Geissler-Plaum R."/>
            <person name="Schnell S."/>
        </authorList>
    </citation>
    <scope>NUCLEOTIDE SEQUENCE [LARGE SCALE GENOMIC DNA]</scope>
    <source>
        <strain evidence="2 3">I-24</strain>
    </source>
</reference>
<protein>
    <recommendedName>
        <fullName evidence="4">PKD domain-containing protein</fullName>
    </recommendedName>
</protein>
<sequence>MPSNRFRHILFCLTMAASSVSQAQNNLPQQSAVLAKQYTTKDTLFSQPYVDKDEWREKPVRHRYVHGGFTGTDARFSFYFPPKETYQGHFFQYITPFPDNENLSQGASGEEDKIGFAVSHGAYFVETNEGGKIDFARPQARDASIGAYRANAASAQYSRVIAAQLYGGKRPFGYAFGGSGGAYRTVGGIENTEGVWDGVVPYVLGSPMAIPNVFTVRMHAMRVLHDKFPQIIDALEPGGSGDMYAGLNPEEKEALQEVTKMGFPPQSWFGYKTMGIHGFLVLYRSVVGIDRAYFEKDFWNTPGYLGATAPASLLKARIQQKSIIKAGVTPDQAVASGLMKAMSAQDRGTADAAWKSLGGVEGAMPVGFQLQNQLPDIDFLGGDLLIKSGAAAGKSLQLTKISGDKVVLGPVDPALLTLVKPGDSVQVDNSNFLAVQTYHRHQVPGKEYAVYDQFRDATGKPIYPQRPMLLGPLFTQGAAGVLPTGKFKGKMILLESRWDREAFGWQADWYRARVQANLGDQTDQHFRLWYTDHALHGDVAIEDDPTRTVSYLGVLQQALLDLSAWVEQGIEPAATTRYTIVDGQVVIPSTADERGGIQPVVNVLANGGKRAVVKVGQAVRFTAEVAVPKNKGKVVKAVWNFEGLPSDFTFSDLHGWNFDSSAVFPVSTQPKPSDKTGSHARVTSTYTFTKPGTYFPTLRVAAQREGDAKTRFTRIQNLDRVRVIVE</sequence>
<name>A0A6P1W5R8_9BACT</name>
<keyword evidence="3" id="KW-1185">Reference proteome</keyword>
<dbReference type="Proteomes" id="UP000464577">
    <property type="component" value="Chromosome"/>
</dbReference>
<dbReference type="EMBL" id="CP045997">
    <property type="protein sequence ID" value="QHW00245.1"/>
    <property type="molecule type" value="Genomic_DNA"/>
</dbReference>
<evidence type="ECO:0000256" key="1">
    <source>
        <dbReference type="SAM" id="SignalP"/>
    </source>
</evidence>
<keyword evidence="1" id="KW-0732">Signal</keyword>
<accession>A0A6P1W5R8</accession>
<dbReference type="KEGG" id="senf:GJR95_36795"/>
<dbReference type="RefSeq" id="WP_162390635.1">
    <property type="nucleotide sequence ID" value="NZ_CP045997.1"/>
</dbReference>
<gene>
    <name evidence="2" type="ORF">GJR95_36795</name>
</gene>
<organism evidence="2 3">
    <name type="scientific">Spirosoma endbachense</name>
    <dbReference type="NCBI Taxonomy" id="2666025"/>
    <lineage>
        <taxon>Bacteria</taxon>
        <taxon>Pseudomonadati</taxon>
        <taxon>Bacteroidota</taxon>
        <taxon>Cytophagia</taxon>
        <taxon>Cytophagales</taxon>
        <taxon>Cytophagaceae</taxon>
        <taxon>Spirosoma</taxon>
    </lineage>
</organism>
<dbReference type="AlphaFoldDB" id="A0A6P1W5R8"/>
<proteinExistence type="predicted"/>
<evidence type="ECO:0000313" key="2">
    <source>
        <dbReference type="EMBL" id="QHW00245.1"/>
    </source>
</evidence>